<evidence type="ECO:0000313" key="2">
    <source>
        <dbReference type="EMBL" id="WTZ14326.1"/>
    </source>
</evidence>
<accession>A0AAU3ICW9</accession>
<dbReference type="AlphaFoldDB" id="A0AAU3ICW9"/>
<gene>
    <name evidence="2" type="ORF">OG699_44090</name>
</gene>
<feature type="transmembrane region" description="Helical" evidence="1">
    <location>
        <begin position="32"/>
        <end position="55"/>
    </location>
</feature>
<keyword evidence="1" id="KW-0472">Membrane</keyword>
<sequence length="73" mass="8179">MSKAVLTVIGTWVALVLAIALPALLPERWEYYMISPASVGLWMLSMLVGPVAVCWKLRSWIRTVPGDPRRLDI</sequence>
<protein>
    <submittedName>
        <fullName evidence="2">Uncharacterized protein</fullName>
    </submittedName>
</protein>
<keyword evidence="1" id="KW-0812">Transmembrane</keyword>
<name>A0AAU3ICW9_9ACTN</name>
<organism evidence="2">
    <name type="scientific">Streptomyces sp. NBC_01393</name>
    <dbReference type="NCBI Taxonomy" id="2903851"/>
    <lineage>
        <taxon>Bacteria</taxon>
        <taxon>Bacillati</taxon>
        <taxon>Actinomycetota</taxon>
        <taxon>Actinomycetes</taxon>
        <taxon>Kitasatosporales</taxon>
        <taxon>Streptomycetaceae</taxon>
        <taxon>Streptomyces</taxon>
    </lineage>
</organism>
<reference evidence="2" key="1">
    <citation type="submission" date="2022-10" db="EMBL/GenBank/DDBJ databases">
        <title>The complete genomes of actinobacterial strains from the NBC collection.</title>
        <authorList>
            <person name="Joergensen T.S."/>
            <person name="Alvarez Arevalo M."/>
            <person name="Sterndorff E.B."/>
            <person name="Faurdal D."/>
            <person name="Vuksanovic O."/>
            <person name="Mourched A.-S."/>
            <person name="Charusanti P."/>
            <person name="Shaw S."/>
            <person name="Blin K."/>
            <person name="Weber T."/>
        </authorList>
    </citation>
    <scope>NUCLEOTIDE SEQUENCE</scope>
    <source>
        <strain evidence="2">NBC_01393</strain>
    </source>
</reference>
<keyword evidence="1" id="KW-1133">Transmembrane helix</keyword>
<proteinExistence type="predicted"/>
<evidence type="ECO:0000256" key="1">
    <source>
        <dbReference type="SAM" id="Phobius"/>
    </source>
</evidence>
<dbReference type="EMBL" id="CP109546">
    <property type="protein sequence ID" value="WTZ14326.1"/>
    <property type="molecule type" value="Genomic_DNA"/>
</dbReference>